<proteinExistence type="predicted"/>
<gene>
    <name evidence="3" type="ORF">IAA69_07005</name>
</gene>
<dbReference type="InterPro" id="IPR000253">
    <property type="entry name" value="FHA_dom"/>
</dbReference>
<dbReference type="EMBL" id="DVGB01000087">
    <property type="protein sequence ID" value="HIR01991.1"/>
    <property type="molecule type" value="Genomic_DNA"/>
</dbReference>
<reference evidence="3" key="1">
    <citation type="submission" date="2020-10" db="EMBL/GenBank/DDBJ databases">
        <authorList>
            <person name="Gilroy R."/>
        </authorList>
    </citation>
    <scope>NUCLEOTIDE SEQUENCE</scope>
    <source>
        <strain evidence="3">ChiGjej1B1-2707</strain>
    </source>
</reference>
<protein>
    <submittedName>
        <fullName evidence="3">FHA domain-containing protein</fullName>
    </submittedName>
</protein>
<organism evidence="3 4">
    <name type="scientific">Candidatus Aveggerthella stercoripullorum</name>
    <dbReference type="NCBI Taxonomy" id="2840688"/>
    <lineage>
        <taxon>Bacteria</taxon>
        <taxon>Bacillati</taxon>
        <taxon>Actinomycetota</taxon>
        <taxon>Coriobacteriia</taxon>
        <taxon>Eggerthellales</taxon>
        <taxon>Eggerthellaceae</taxon>
        <taxon>Eggerthellaceae incertae sedis</taxon>
        <taxon>Candidatus Aveggerthella</taxon>
    </lineage>
</organism>
<keyword evidence="1" id="KW-0597">Phosphoprotein</keyword>
<dbReference type="Pfam" id="PF16697">
    <property type="entry name" value="Yop-YscD_cpl"/>
    <property type="match status" value="1"/>
</dbReference>
<evidence type="ECO:0000256" key="1">
    <source>
        <dbReference type="ARBA" id="ARBA00022553"/>
    </source>
</evidence>
<dbReference type="Proteomes" id="UP000824261">
    <property type="component" value="Unassembled WGS sequence"/>
</dbReference>
<feature type="domain" description="FHA" evidence="2">
    <location>
        <begin position="74"/>
        <end position="123"/>
    </location>
</feature>
<dbReference type="SUPFAM" id="SSF49879">
    <property type="entry name" value="SMAD/FHA domain"/>
    <property type="match status" value="1"/>
</dbReference>
<dbReference type="Gene3D" id="2.60.200.20">
    <property type="match status" value="1"/>
</dbReference>
<dbReference type="InterPro" id="IPR008984">
    <property type="entry name" value="SMAD_FHA_dom_sf"/>
</dbReference>
<dbReference type="AlphaFoldDB" id="A0A9D1A322"/>
<reference evidence="3" key="2">
    <citation type="journal article" date="2021" name="PeerJ">
        <title>Extensive microbial diversity within the chicken gut microbiome revealed by metagenomics and culture.</title>
        <authorList>
            <person name="Gilroy R."/>
            <person name="Ravi A."/>
            <person name="Getino M."/>
            <person name="Pursley I."/>
            <person name="Horton D.L."/>
            <person name="Alikhan N.F."/>
            <person name="Baker D."/>
            <person name="Gharbi K."/>
            <person name="Hall N."/>
            <person name="Watson M."/>
            <person name="Adriaenssens E.M."/>
            <person name="Foster-Nyarko E."/>
            <person name="Jarju S."/>
            <person name="Secka A."/>
            <person name="Antonio M."/>
            <person name="Oren A."/>
            <person name="Chaudhuri R.R."/>
            <person name="La Ragione R."/>
            <person name="Hildebrand F."/>
            <person name="Pallen M.J."/>
        </authorList>
    </citation>
    <scope>NUCLEOTIDE SEQUENCE</scope>
    <source>
        <strain evidence="3">ChiGjej1B1-2707</strain>
    </source>
</reference>
<evidence type="ECO:0000259" key="2">
    <source>
        <dbReference type="PROSITE" id="PS50006"/>
    </source>
</evidence>
<evidence type="ECO:0000313" key="4">
    <source>
        <dbReference type="Proteomes" id="UP000824261"/>
    </source>
</evidence>
<dbReference type="InterPro" id="IPR032030">
    <property type="entry name" value="YscD_cytoplasmic_dom"/>
</dbReference>
<comment type="caution">
    <text evidence="3">The sequence shown here is derived from an EMBL/GenBank/DDBJ whole genome shotgun (WGS) entry which is preliminary data.</text>
</comment>
<dbReference type="PROSITE" id="PS50006">
    <property type="entry name" value="FHA_DOMAIN"/>
    <property type="match status" value="1"/>
</dbReference>
<sequence length="145" mass="15510">MIDVCPVCNNPVTPEDAACPACGFKLLGSTQRFMPVDLTGEDLAAPAAKPAHGTLRIVRGPQVGTVLELGSSDLSVGRSPECDIFLNDMTVSREHARILSTPEGYRIQDDNSFNGVWVNNENVAEASLHPGDIVQIGAFSLLFED</sequence>
<name>A0A9D1A322_9ACTN</name>
<dbReference type="SMART" id="SM00240">
    <property type="entry name" value="FHA"/>
    <property type="match status" value="1"/>
</dbReference>
<evidence type="ECO:0000313" key="3">
    <source>
        <dbReference type="EMBL" id="HIR01991.1"/>
    </source>
</evidence>
<accession>A0A9D1A322</accession>